<proteinExistence type="predicted"/>
<dbReference type="Proteomes" id="UP000245626">
    <property type="component" value="Unassembled WGS sequence"/>
</dbReference>
<evidence type="ECO:0000313" key="1">
    <source>
        <dbReference type="EMBL" id="PWN47231.1"/>
    </source>
</evidence>
<feature type="non-terminal residue" evidence="1">
    <location>
        <position position="212"/>
    </location>
</feature>
<gene>
    <name evidence="1" type="ORF">IE53DRAFT_349542</name>
</gene>
<organism evidence="1 2">
    <name type="scientific">Violaceomyces palustris</name>
    <dbReference type="NCBI Taxonomy" id="1673888"/>
    <lineage>
        <taxon>Eukaryota</taxon>
        <taxon>Fungi</taxon>
        <taxon>Dikarya</taxon>
        <taxon>Basidiomycota</taxon>
        <taxon>Ustilaginomycotina</taxon>
        <taxon>Ustilaginomycetes</taxon>
        <taxon>Violaceomycetales</taxon>
        <taxon>Violaceomycetaceae</taxon>
        <taxon>Violaceomyces</taxon>
    </lineage>
</organism>
<keyword evidence="2" id="KW-1185">Reference proteome</keyword>
<evidence type="ECO:0000313" key="2">
    <source>
        <dbReference type="Proteomes" id="UP000245626"/>
    </source>
</evidence>
<name>A0ACD0NN46_9BASI</name>
<reference evidence="1 2" key="1">
    <citation type="journal article" date="2018" name="Mol. Biol. Evol.">
        <title>Broad Genomic Sampling Reveals a Smut Pathogenic Ancestry of the Fungal Clade Ustilaginomycotina.</title>
        <authorList>
            <person name="Kijpornyongpan T."/>
            <person name="Mondo S.J."/>
            <person name="Barry K."/>
            <person name="Sandor L."/>
            <person name="Lee J."/>
            <person name="Lipzen A."/>
            <person name="Pangilinan J."/>
            <person name="LaButti K."/>
            <person name="Hainaut M."/>
            <person name="Henrissat B."/>
            <person name="Grigoriev I.V."/>
            <person name="Spatafora J.W."/>
            <person name="Aime M.C."/>
        </authorList>
    </citation>
    <scope>NUCLEOTIDE SEQUENCE [LARGE SCALE GENOMIC DNA]</scope>
    <source>
        <strain evidence="1 2">SA 807</strain>
    </source>
</reference>
<dbReference type="EMBL" id="KZ820495">
    <property type="protein sequence ID" value="PWN47231.1"/>
    <property type="molecule type" value="Genomic_DNA"/>
</dbReference>
<accession>A0ACD0NN46</accession>
<sequence>MISPSRAFVRSLRPPPPSSSSSIFKAQTTCQLSTLRSSTIQNQQQTQDDDQPQLHSNRDQPRTSSHLLYALAWLPVAAFITSHIFSIGNVTGGSMSPTFNGPYQEASMANSRSDLVLLNRWAAGTHSYRVGDIVTLISPMDPNLLLTKRILALPGDVVRFWKQGSWTRIKIPPGHAWLEGDASVFVKSNNLDPRTAPIPLGKSRDSREFGPV</sequence>
<protein>
    <submittedName>
        <fullName evidence="1">LexA/Signal peptidase</fullName>
    </submittedName>
</protein>